<dbReference type="Proteomes" id="UP000789375">
    <property type="component" value="Unassembled WGS sequence"/>
</dbReference>
<name>A0A9N9G6L4_FUNMO</name>
<sequence length="79" mass="9276">MTCSKKSNKKEQAEQRKSIKSLTSDIDIRYKKLTEREPIDMELDNDYFDDTFRDSEKDHSSIATKVLTTSRGLIQYIIK</sequence>
<keyword evidence="2" id="KW-1185">Reference proteome</keyword>
<accession>A0A9N9G6L4</accession>
<evidence type="ECO:0000313" key="2">
    <source>
        <dbReference type="Proteomes" id="UP000789375"/>
    </source>
</evidence>
<comment type="caution">
    <text evidence="1">The sequence shown here is derived from an EMBL/GenBank/DDBJ whole genome shotgun (WGS) entry which is preliminary data.</text>
</comment>
<proteinExistence type="predicted"/>
<organism evidence="1 2">
    <name type="scientific">Funneliformis mosseae</name>
    <name type="common">Endomycorrhizal fungus</name>
    <name type="synonym">Glomus mosseae</name>
    <dbReference type="NCBI Taxonomy" id="27381"/>
    <lineage>
        <taxon>Eukaryota</taxon>
        <taxon>Fungi</taxon>
        <taxon>Fungi incertae sedis</taxon>
        <taxon>Mucoromycota</taxon>
        <taxon>Glomeromycotina</taxon>
        <taxon>Glomeromycetes</taxon>
        <taxon>Glomerales</taxon>
        <taxon>Glomeraceae</taxon>
        <taxon>Funneliformis</taxon>
    </lineage>
</organism>
<dbReference type="AlphaFoldDB" id="A0A9N9G6L4"/>
<evidence type="ECO:0000313" key="1">
    <source>
        <dbReference type="EMBL" id="CAG8584320.1"/>
    </source>
</evidence>
<dbReference type="EMBL" id="CAJVPP010002035">
    <property type="protein sequence ID" value="CAG8584320.1"/>
    <property type="molecule type" value="Genomic_DNA"/>
</dbReference>
<gene>
    <name evidence="1" type="ORF">FMOSSE_LOCUS8108</name>
</gene>
<reference evidence="1" key="1">
    <citation type="submission" date="2021-06" db="EMBL/GenBank/DDBJ databases">
        <authorList>
            <person name="Kallberg Y."/>
            <person name="Tangrot J."/>
            <person name="Rosling A."/>
        </authorList>
    </citation>
    <scope>NUCLEOTIDE SEQUENCE</scope>
    <source>
        <strain evidence="1">87-6 pot B 2015</strain>
    </source>
</reference>
<protein>
    <submittedName>
        <fullName evidence="1">16484_t:CDS:1</fullName>
    </submittedName>
</protein>